<evidence type="ECO:0000313" key="3">
    <source>
        <dbReference type="Proteomes" id="UP001500840"/>
    </source>
</evidence>
<comment type="caution">
    <text evidence="2">The sequence shown here is derived from an EMBL/GenBank/DDBJ whole genome shotgun (WGS) entry which is preliminary data.</text>
</comment>
<gene>
    <name evidence="2" type="ORF">GCM10023156_19120</name>
</gene>
<accession>A0ABP8MJU9</accession>
<evidence type="ECO:0000256" key="1">
    <source>
        <dbReference type="SAM" id="MobiDB-lite"/>
    </source>
</evidence>
<feature type="compositionally biased region" description="Polar residues" evidence="1">
    <location>
        <begin position="1"/>
        <end position="11"/>
    </location>
</feature>
<evidence type="ECO:0000313" key="2">
    <source>
        <dbReference type="EMBL" id="GAA4451446.1"/>
    </source>
</evidence>
<sequence length="148" mass="15743">MNENEPTNLDSTLARDRQASEGGTSAEVEPKYSFPHREFRLALYSLVAIAFLGNVAARAAPEWMGAAADFVQNRVLLGAANPTQECSGCAGECGKTTFIFEGTSGLPCSGNTSCSVHDCEAESCFAEEVSGEEQVIAIESDNIDETRP</sequence>
<protein>
    <submittedName>
        <fullName evidence="2">Uncharacterized protein</fullName>
    </submittedName>
</protein>
<proteinExistence type="predicted"/>
<organism evidence="2 3">
    <name type="scientific">Novipirellula rosea</name>
    <dbReference type="NCBI Taxonomy" id="1031540"/>
    <lineage>
        <taxon>Bacteria</taxon>
        <taxon>Pseudomonadati</taxon>
        <taxon>Planctomycetota</taxon>
        <taxon>Planctomycetia</taxon>
        <taxon>Pirellulales</taxon>
        <taxon>Pirellulaceae</taxon>
        <taxon>Novipirellula</taxon>
    </lineage>
</organism>
<dbReference type="EMBL" id="BAABGA010000024">
    <property type="protein sequence ID" value="GAA4451446.1"/>
    <property type="molecule type" value="Genomic_DNA"/>
</dbReference>
<feature type="region of interest" description="Disordered" evidence="1">
    <location>
        <begin position="1"/>
        <end position="29"/>
    </location>
</feature>
<name>A0ABP8MJU9_9BACT</name>
<reference evidence="3" key="1">
    <citation type="journal article" date="2019" name="Int. J. Syst. Evol. Microbiol.">
        <title>The Global Catalogue of Microorganisms (GCM) 10K type strain sequencing project: providing services to taxonomists for standard genome sequencing and annotation.</title>
        <authorList>
            <consortium name="The Broad Institute Genomics Platform"/>
            <consortium name="The Broad Institute Genome Sequencing Center for Infectious Disease"/>
            <person name="Wu L."/>
            <person name="Ma J."/>
        </authorList>
    </citation>
    <scope>NUCLEOTIDE SEQUENCE [LARGE SCALE GENOMIC DNA]</scope>
    <source>
        <strain evidence="3">JCM 17759</strain>
    </source>
</reference>
<keyword evidence="3" id="KW-1185">Reference proteome</keyword>
<dbReference type="RefSeq" id="WP_345321463.1">
    <property type="nucleotide sequence ID" value="NZ_BAABGA010000024.1"/>
</dbReference>
<dbReference type="Proteomes" id="UP001500840">
    <property type="component" value="Unassembled WGS sequence"/>
</dbReference>